<dbReference type="Pfam" id="PF00593">
    <property type="entry name" value="TonB_dep_Rec_b-barrel"/>
    <property type="match status" value="1"/>
</dbReference>
<gene>
    <name evidence="14" type="ORF">ISN74_03680</name>
</gene>
<dbReference type="PANTHER" id="PTHR47234:SF2">
    <property type="entry name" value="TONB-DEPENDENT RECEPTOR"/>
    <property type="match status" value="1"/>
</dbReference>
<evidence type="ECO:0000256" key="1">
    <source>
        <dbReference type="ARBA" id="ARBA00004571"/>
    </source>
</evidence>
<evidence type="ECO:0000256" key="4">
    <source>
        <dbReference type="ARBA" id="ARBA00022692"/>
    </source>
</evidence>
<feature type="compositionally biased region" description="Low complexity" evidence="10">
    <location>
        <begin position="32"/>
        <end position="54"/>
    </location>
</feature>
<keyword evidence="4 8" id="KW-0812">Transmembrane</keyword>
<feature type="signal peptide" evidence="11">
    <location>
        <begin position="1"/>
        <end position="29"/>
    </location>
</feature>
<dbReference type="InterPro" id="IPR036942">
    <property type="entry name" value="Beta-barrel_TonB_sf"/>
</dbReference>
<dbReference type="InterPro" id="IPR012910">
    <property type="entry name" value="Plug_dom"/>
</dbReference>
<dbReference type="InterPro" id="IPR037066">
    <property type="entry name" value="Plug_dom_sf"/>
</dbReference>
<name>A0ABX7GX23_9GAMM</name>
<proteinExistence type="inferred from homology"/>
<keyword evidence="7 8" id="KW-0998">Cell outer membrane</keyword>
<dbReference type="InterPro" id="IPR000531">
    <property type="entry name" value="Beta-barrel_TonB"/>
</dbReference>
<comment type="subcellular location">
    <subcellularLocation>
        <location evidence="1 8">Cell outer membrane</location>
        <topology evidence="1 8">Multi-pass membrane protein</topology>
    </subcellularLocation>
</comment>
<keyword evidence="11" id="KW-0732">Signal</keyword>
<dbReference type="RefSeq" id="WP_188797501.1">
    <property type="nucleotide sequence ID" value="NZ_BMIZ01000001.1"/>
</dbReference>
<dbReference type="SUPFAM" id="SSF56935">
    <property type="entry name" value="Porins"/>
    <property type="match status" value="1"/>
</dbReference>
<evidence type="ECO:0000259" key="13">
    <source>
        <dbReference type="Pfam" id="PF07715"/>
    </source>
</evidence>
<dbReference type="EMBL" id="CP064030">
    <property type="protein sequence ID" value="QRN54483.1"/>
    <property type="molecule type" value="Genomic_DNA"/>
</dbReference>
<evidence type="ECO:0000256" key="7">
    <source>
        <dbReference type="ARBA" id="ARBA00023237"/>
    </source>
</evidence>
<evidence type="ECO:0000259" key="12">
    <source>
        <dbReference type="Pfam" id="PF00593"/>
    </source>
</evidence>
<keyword evidence="14" id="KW-0675">Receptor</keyword>
<evidence type="ECO:0000256" key="5">
    <source>
        <dbReference type="ARBA" id="ARBA00023077"/>
    </source>
</evidence>
<feature type="domain" description="TonB-dependent receptor plug" evidence="13">
    <location>
        <begin position="85"/>
        <end position="197"/>
    </location>
</feature>
<organism evidence="14 15">
    <name type="scientific">Dyella caseinilytica</name>
    <dbReference type="NCBI Taxonomy" id="1849581"/>
    <lineage>
        <taxon>Bacteria</taxon>
        <taxon>Pseudomonadati</taxon>
        <taxon>Pseudomonadota</taxon>
        <taxon>Gammaproteobacteria</taxon>
        <taxon>Lysobacterales</taxon>
        <taxon>Rhodanobacteraceae</taxon>
        <taxon>Dyella</taxon>
    </lineage>
</organism>
<keyword evidence="2 8" id="KW-0813">Transport</keyword>
<accession>A0ABX7GX23</accession>
<evidence type="ECO:0000256" key="6">
    <source>
        <dbReference type="ARBA" id="ARBA00023136"/>
    </source>
</evidence>
<feature type="compositionally biased region" description="Polar residues" evidence="10">
    <location>
        <begin position="55"/>
        <end position="66"/>
    </location>
</feature>
<reference evidence="14 15" key="1">
    <citation type="submission" date="2020-10" db="EMBL/GenBank/DDBJ databases">
        <title>Phylogeny of dyella-like bacteria.</title>
        <authorList>
            <person name="Fu J."/>
        </authorList>
    </citation>
    <scope>NUCLEOTIDE SEQUENCE [LARGE SCALE GENOMIC DNA]</scope>
    <source>
        <strain evidence="14 15">DHOB09</strain>
    </source>
</reference>
<evidence type="ECO:0000256" key="8">
    <source>
        <dbReference type="PROSITE-ProRule" id="PRU01360"/>
    </source>
</evidence>
<sequence>MNAQQRKLLYVVIGSVLAGTLGDAHIAQAQSTTTSTTTQTSGPSPQSTSTAQSGDQSQAPSSTAQAKTLKTVTVTGSLIRSVDVENAQPVVTITSEDIQKQGFATVGQLLANLTSASTPDISKSDPYESGPDVGGTYVDLRNLGATRTLVLLDGKRVGTSFDGYTNLDTIPTAIVDHIDVLADGASAIYGSDAIGGVINIVTKQNYNGAELDTYNGKYLPGGDGDQGQYSLLFGKTFAHGSLELAAQYQNQNAISAADRPFSAYPETSNFPYNNLAAYGGQGQYSFDDVNWNVLNNGGNPQNINDYHPVQAAVTGPNGVVTNPGDYANINPYADLMSATSMKNIFAQGHYDFLSNLTGDFTAGFNQQANTAQMAGFPLTSSGLFSEQYPQYTGMQLSANSYYNPTNAPGQTPTALYFQRDVLEYPRLNINKVENYRFSLGVEGNFSIGEHLFNWDAYYWDTHYQGTILDTGNFSLPNLFNALGPSFLASNGSVECGTPGNVIAGCVPLNVLASRYTPAMLNYIVVNGYEHYGSSEKGPQIDLSGDLLELPAGDLTFAVGASHRNLNGYDTPDVPSAEGLTTNLAGQPTAGGYNVTETWVEFNVPLLKDLPMAQSLSLDVADRFSHYSNFGGTNNSQYKLTWKPIDDLMVRGSYGTGFRAPTVGDLYGGISTTYPFYNDPCDVVYGLARYNSTVAKNCASGIGGLPALNQSALNAAGLGNEFPSGFMQELAPGTPVISPGGYPVYAPFTQGGNPDLRPETSRSAQFGVVYSPSYLTGFNATVDYFHYIVRNVISLITDNQVLDNCYALSIVADCQLFQRTAADDYQVSSLFMGEQNQGWMNVAGYDVDLSYKLPKFSFGQFTLDSKSTYYTHNNSEQYAGAPVSYNNGLSGYWRLRSNFTIGWDYRNFGVQWTLRYYSPLKEPCYDPGASAFPCTLPNYYMPGVGIVPVTQMPSVTFNDVQVYWNTPWNGTIALGANDIFNRLGPYSYGGFVVSSINNVDYQYNYMPSYDYGRFVYLRYTQKF</sequence>
<keyword evidence="6 8" id="KW-0472">Membrane</keyword>
<evidence type="ECO:0000313" key="15">
    <source>
        <dbReference type="Proteomes" id="UP000663181"/>
    </source>
</evidence>
<dbReference type="InterPro" id="IPR039426">
    <property type="entry name" value="TonB-dep_rcpt-like"/>
</dbReference>
<evidence type="ECO:0000256" key="11">
    <source>
        <dbReference type="SAM" id="SignalP"/>
    </source>
</evidence>
<evidence type="ECO:0000313" key="14">
    <source>
        <dbReference type="EMBL" id="QRN54483.1"/>
    </source>
</evidence>
<dbReference type="Gene3D" id="2.40.170.20">
    <property type="entry name" value="TonB-dependent receptor, beta-barrel domain"/>
    <property type="match status" value="1"/>
</dbReference>
<keyword evidence="3 8" id="KW-1134">Transmembrane beta strand</keyword>
<dbReference type="PROSITE" id="PS52016">
    <property type="entry name" value="TONB_DEPENDENT_REC_3"/>
    <property type="match status" value="1"/>
</dbReference>
<feature type="region of interest" description="Disordered" evidence="10">
    <location>
        <begin position="32"/>
        <end position="66"/>
    </location>
</feature>
<evidence type="ECO:0000256" key="3">
    <source>
        <dbReference type="ARBA" id="ARBA00022452"/>
    </source>
</evidence>
<evidence type="ECO:0000256" key="10">
    <source>
        <dbReference type="SAM" id="MobiDB-lite"/>
    </source>
</evidence>
<keyword evidence="15" id="KW-1185">Reference proteome</keyword>
<dbReference type="Proteomes" id="UP000663181">
    <property type="component" value="Chromosome"/>
</dbReference>
<comment type="similarity">
    <text evidence="8 9">Belongs to the TonB-dependent receptor family.</text>
</comment>
<evidence type="ECO:0000256" key="9">
    <source>
        <dbReference type="RuleBase" id="RU003357"/>
    </source>
</evidence>
<evidence type="ECO:0000256" key="2">
    <source>
        <dbReference type="ARBA" id="ARBA00022448"/>
    </source>
</evidence>
<feature type="domain" description="TonB-dependent receptor-like beta-barrel" evidence="12">
    <location>
        <begin position="391"/>
        <end position="976"/>
    </location>
</feature>
<keyword evidence="5 9" id="KW-0798">TonB box</keyword>
<dbReference type="Gene3D" id="2.170.130.10">
    <property type="entry name" value="TonB-dependent receptor, plug domain"/>
    <property type="match status" value="1"/>
</dbReference>
<protein>
    <submittedName>
        <fullName evidence="14">TonB-dependent receptor</fullName>
    </submittedName>
</protein>
<feature type="chain" id="PRO_5047348833" evidence="11">
    <location>
        <begin position="30"/>
        <end position="1022"/>
    </location>
</feature>
<dbReference type="Pfam" id="PF07715">
    <property type="entry name" value="Plug"/>
    <property type="match status" value="1"/>
</dbReference>
<dbReference type="PANTHER" id="PTHR47234">
    <property type="match status" value="1"/>
</dbReference>